<dbReference type="Proteomes" id="UP000011135">
    <property type="component" value="Unassembled WGS sequence"/>
</dbReference>
<feature type="transmembrane region" description="Helical" evidence="1">
    <location>
        <begin position="29"/>
        <end position="47"/>
    </location>
</feature>
<evidence type="ECO:0000256" key="1">
    <source>
        <dbReference type="SAM" id="Phobius"/>
    </source>
</evidence>
<name>L8JPZ0_9BACT</name>
<organism evidence="2 3">
    <name type="scientific">Fulvivirga imtechensis AK7</name>
    <dbReference type="NCBI Taxonomy" id="1237149"/>
    <lineage>
        <taxon>Bacteria</taxon>
        <taxon>Pseudomonadati</taxon>
        <taxon>Bacteroidota</taxon>
        <taxon>Cytophagia</taxon>
        <taxon>Cytophagales</taxon>
        <taxon>Fulvivirgaceae</taxon>
        <taxon>Fulvivirga</taxon>
    </lineage>
</organism>
<keyword evidence="1" id="KW-0472">Membrane</keyword>
<dbReference type="EMBL" id="AMZN01000070">
    <property type="protein sequence ID" value="ELR69574.1"/>
    <property type="molecule type" value="Genomic_DNA"/>
</dbReference>
<sequence>MGMVVVAGLAAIIMPLINSLSHPKSLIKAGIGVAVLGVLFLITYATADSDTSRGLVEAGLTPGTIKVVGACLRTMYVLFVLAIVGIVFSEINKAIR</sequence>
<gene>
    <name evidence="2" type="ORF">C900_04799</name>
</gene>
<keyword evidence="1" id="KW-1133">Transmembrane helix</keyword>
<reference evidence="2 3" key="1">
    <citation type="submission" date="2012-12" db="EMBL/GenBank/DDBJ databases">
        <title>Genome assembly of Fulvivirga imtechensis AK7.</title>
        <authorList>
            <person name="Nupur N."/>
            <person name="Khatri I."/>
            <person name="Kumar R."/>
            <person name="Subramanian S."/>
            <person name="Pinnaka A."/>
        </authorList>
    </citation>
    <scope>NUCLEOTIDE SEQUENCE [LARGE SCALE GENOMIC DNA]</scope>
    <source>
        <strain evidence="2 3">AK7</strain>
    </source>
</reference>
<proteinExistence type="predicted"/>
<protein>
    <submittedName>
        <fullName evidence="2">Uncharacterized protein</fullName>
    </submittedName>
</protein>
<comment type="caution">
    <text evidence="2">The sequence shown here is derived from an EMBL/GenBank/DDBJ whole genome shotgun (WGS) entry which is preliminary data.</text>
</comment>
<accession>L8JPZ0</accession>
<keyword evidence="1" id="KW-0812">Transmembrane</keyword>
<evidence type="ECO:0000313" key="2">
    <source>
        <dbReference type="EMBL" id="ELR69574.1"/>
    </source>
</evidence>
<keyword evidence="3" id="KW-1185">Reference proteome</keyword>
<evidence type="ECO:0000313" key="3">
    <source>
        <dbReference type="Proteomes" id="UP000011135"/>
    </source>
</evidence>
<feature type="transmembrane region" description="Helical" evidence="1">
    <location>
        <begin position="67"/>
        <end position="88"/>
    </location>
</feature>
<dbReference type="eggNOG" id="ENOG502ZI7K">
    <property type="taxonomic scope" value="Bacteria"/>
</dbReference>
<dbReference type="AlphaFoldDB" id="L8JPZ0"/>
<dbReference type="STRING" id="1237149.C900_04799"/>